<dbReference type="InterPro" id="IPR002525">
    <property type="entry name" value="Transp_IS110-like_N"/>
</dbReference>
<accession>A0A059VE40</accession>
<protein>
    <submittedName>
        <fullName evidence="3">Transposase</fullName>
    </submittedName>
</protein>
<dbReference type="GO" id="GO:0006313">
    <property type="term" value="P:DNA transposition"/>
    <property type="evidence" value="ECO:0007669"/>
    <property type="project" value="InterPro"/>
</dbReference>
<dbReference type="GO" id="GO:0004803">
    <property type="term" value="F:transposase activity"/>
    <property type="evidence" value="ECO:0007669"/>
    <property type="project" value="InterPro"/>
</dbReference>
<dbReference type="HOGENOM" id="CLU_036902_3_1_6"/>
<dbReference type="InterPro" id="IPR047650">
    <property type="entry name" value="Transpos_IS110"/>
</dbReference>
<dbReference type="Pfam" id="PF01548">
    <property type="entry name" value="DEDD_Tnp_IS110"/>
    <property type="match status" value="1"/>
</dbReference>
<gene>
    <name evidence="3" type="ORF">F384_12550</name>
</gene>
<sequence length="343" mass="39024">MSEMKITGIDLAKTNFYLFSINAYGRPAGKIKLSRSNLLNWLVQQPPMTLAMEACGASHHWAREIQKLGHKAILLPAQHVRAYQRRQKNDYNDAQAIAEACQHGTIRPVPIKTLDQQDIQTFLKMRQLVSMERTQLINHVRGLLAEYGIVLNKGATELRRVLPALLEDAENGLTDTMRTLLYRQYNRLITLDDELEWYNAEQKKYVRQDPVCKRLLAIPGFGPLVSQAIKSWMGDGKQFKRGRDASAALGLVPRQFSTGGKQVLLSISKCGKQYVRSMLVHGARAVLFRAAEKTDPLSVWVNRLREKRGFNRAVIALANKLLRISWVIIARNELYLPVVMKNH</sequence>
<proteinExistence type="predicted"/>
<reference evidence="3 4" key="1">
    <citation type="journal article" date="2013" name="Appl. Microbiol. Biotechnol.">
        <title>Glycerol assimilation and production of 1,3-propanediol by Citrobacter amalonaticus Y19.</title>
        <authorList>
            <person name="Ainala S.K."/>
            <person name="Ashok S."/>
            <person name="Ko Y."/>
            <person name="Park S."/>
        </authorList>
    </citation>
    <scope>NUCLEOTIDE SEQUENCE [LARGE SCALE GENOMIC DNA]</scope>
    <source>
        <strain evidence="3 4">Y19</strain>
    </source>
</reference>
<dbReference type="OrthoDB" id="5289737at2"/>
<dbReference type="EMBL" id="CP011132">
    <property type="protein sequence ID" value="AHZ96941.1"/>
    <property type="molecule type" value="Genomic_DNA"/>
</dbReference>
<dbReference type="Proteomes" id="UP000034085">
    <property type="component" value="Chromosome"/>
</dbReference>
<dbReference type="Pfam" id="PF02371">
    <property type="entry name" value="Transposase_20"/>
    <property type="match status" value="1"/>
</dbReference>
<dbReference type="NCBIfam" id="NF033542">
    <property type="entry name" value="transpos_IS110"/>
    <property type="match status" value="1"/>
</dbReference>
<feature type="domain" description="Transposase IS116/IS110/IS902 C-terminal" evidence="2">
    <location>
        <begin position="212"/>
        <end position="291"/>
    </location>
</feature>
<dbReference type="InterPro" id="IPR003346">
    <property type="entry name" value="Transposase_20"/>
</dbReference>
<dbReference type="KEGG" id="cama:F384_12550"/>
<name>A0A059VE40_CITAM</name>
<dbReference type="PATRIC" id="fig|1261127.3.peg.2625"/>
<dbReference type="PANTHER" id="PTHR33055">
    <property type="entry name" value="TRANSPOSASE FOR INSERTION SEQUENCE ELEMENT IS1111A"/>
    <property type="match status" value="1"/>
</dbReference>
<evidence type="ECO:0000259" key="1">
    <source>
        <dbReference type="Pfam" id="PF01548"/>
    </source>
</evidence>
<dbReference type="AlphaFoldDB" id="A0A059VE40"/>
<feature type="domain" description="Transposase IS110-like N-terminal" evidence="1">
    <location>
        <begin position="8"/>
        <end position="147"/>
    </location>
</feature>
<dbReference type="PANTHER" id="PTHR33055:SF3">
    <property type="entry name" value="PUTATIVE TRANSPOSASE FOR IS117-RELATED"/>
    <property type="match status" value="1"/>
</dbReference>
<evidence type="ECO:0000313" key="4">
    <source>
        <dbReference type="Proteomes" id="UP000034085"/>
    </source>
</evidence>
<evidence type="ECO:0000259" key="2">
    <source>
        <dbReference type="Pfam" id="PF02371"/>
    </source>
</evidence>
<dbReference type="RefSeq" id="WP_046483164.1">
    <property type="nucleotide sequence ID" value="NZ_CP011132.1"/>
</dbReference>
<dbReference type="GO" id="GO:0003677">
    <property type="term" value="F:DNA binding"/>
    <property type="evidence" value="ECO:0007669"/>
    <property type="project" value="InterPro"/>
</dbReference>
<evidence type="ECO:0000313" key="3">
    <source>
        <dbReference type="EMBL" id="AHZ96941.1"/>
    </source>
</evidence>
<organism evidence="3 4">
    <name type="scientific">Citrobacter amalonaticus Y19</name>
    <dbReference type="NCBI Taxonomy" id="1261127"/>
    <lineage>
        <taxon>Bacteria</taxon>
        <taxon>Pseudomonadati</taxon>
        <taxon>Pseudomonadota</taxon>
        <taxon>Gammaproteobacteria</taxon>
        <taxon>Enterobacterales</taxon>
        <taxon>Enterobacteriaceae</taxon>
        <taxon>Citrobacter</taxon>
    </lineage>
</organism>